<dbReference type="HAMAP" id="MF_00265">
    <property type="entry name" value="VapC_Nob1"/>
    <property type="match status" value="1"/>
</dbReference>
<feature type="binding site" evidence="6">
    <location>
        <position position="91"/>
    </location>
    <ligand>
        <name>Mg(2+)</name>
        <dbReference type="ChEBI" id="CHEBI:18420"/>
    </ligand>
</feature>
<evidence type="ECO:0000259" key="7">
    <source>
        <dbReference type="Pfam" id="PF01850"/>
    </source>
</evidence>
<sequence length="130" mass="14140">MAHYLDTSALVKLVVAEKESTALRAWLDEADRVPVSCDLARAELMRAVRRTAPDRVVQARAVLDSITLLSLDTRTFEEAGRLDPTLLRTLDAVHLAAALELGDDLDTIVTYDDRLAEAARSNGVPVTAPS</sequence>
<evidence type="ECO:0000313" key="8">
    <source>
        <dbReference type="EMBL" id="PZF84725.1"/>
    </source>
</evidence>
<dbReference type="RefSeq" id="WP_111254065.1">
    <property type="nucleotide sequence ID" value="NZ_POTW01000013.1"/>
</dbReference>
<reference evidence="8 9" key="1">
    <citation type="submission" date="2018-01" db="EMBL/GenBank/DDBJ databases">
        <title>Draft genome sequence of Jiangella sp. GTF31.</title>
        <authorList>
            <person name="Sahin N."/>
            <person name="Ay H."/>
            <person name="Saygin H."/>
        </authorList>
    </citation>
    <scope>NUCLEOTIDE SEQUENCE [LARGE SCALE GENOMIC DNA]</scope>
    <source>
        <strain evidence="8 9">GTF31</strain>
    </source>
</reference>
<evidence type="ECO:0000256" key="2">
    <source>
        <dbReference type="ARBA" id="ARBA00022722"/>
    </source>
</evidence>
<dbReference type="GO" id="GO:0004540">
    <property type="term" value="F:RNA nuclease activity"/>
    <property type="evidence" value="ECO:0007669"/>
    <property type="project" value="InterPro"/>
</dbReference>
<comment type="similarity">
    <text evidence="6">Belongs to the PINc/VapC protein family.</text>
</comment>
<keyword evidence="9" id="KW-1185">Reference proteome</keyword>
<dbReference type="InterPro" id="IPR029060">
    <property type="entry name" value="PIN-like_dom_sf"/>
</dbReference>
<evidence type="ECO:0000256" key="3">
    <source>
        <dbReference type="ARBA" id="ARBA00022723"/>
    </source>
</evidence>
<evidence type="ECO:0000313" key="9">
    <source>
        <dbReference type="Proteomes" id="UP000248764"/>
    </source>
</evidence>
<evidence type="ECO:0000256" key="6">
    <source>
        <dbReference type="HAMAP-Rule" id="MF_00265"/>
    </source>
</evidence>
<accession>A0A2W2BCA5</accession>
<dbReference type="Proteomes" id="UP000248764">
    <property type="component" value="Unassembled WGS sequence"/>
</dbReference>
<keyword evidence="6" id="KW-0800">Toxin</keyword>
<dbReference type="InterPro" id="IPR022907">
    <property type="entry name" value="VapC_family"/>
</dbReference>
<name>A0A2W2BCA5_9ACTN</name>
<dbReference type="GO" id="GO:0090729">
    <property type="term" value="F:toxin activity"/>
    <property type="evidence" value="ECO:0007669"/>
    <property type="project" value="UniProtKB-KW"/>
</dbReference>
<keyword evidence="3 6" id="KW-0479">Metal-binding</keyword>
<keyword evidence="5 6" id="KW-0460">Magnesium</keyword>
<comment type="caution">
    <text evidence="8">The sequence shown here is derived from an EMBL/GenBank/DDBJ whole genome shotgun (WGS) entry which is preliminary data.</text>
</comment>
<dbReference type="Pfam" id="PF01850">
    <property type="entry name" value="PIN"/>
    <property type="match status" value="1"/>
</dbReference>
<dbReference type="EC" id="3.1.-.-" evidence="6"/>
<organism evidence="8 9">
    <name type="scientific">Jiangella anatolica</name>
    <dbReference type="NCBI Taxonomy" id="2670374"/>
    <lineage>
        <taxon>Bacteria</taxon>
        <taxon>Bacillati</taxon>
        <taxon>Actinomycetota</taxon>
        <taxon>Actinomycetes</taxon>
        <taxon>Jiangellales</taxon>
        <taxon>Jiangellaceae</taxon>
        <taxon>Jiangella</taxon>
    </lineage>
</organism>
<dbReference type="EMBL" id="POTW01000013">
    <property type="protein sequence ID" value="PZF84725.1"/>
    <property type="molecule type" value="Genomic_DNA"/>
</dbReference>
<dbReference type="GO" id="GO:0016787">
    <property type="term" value="F:hydrolase activity"/>
    <property type="evidence" value="ECO:0007669"/>
    <property type="project" value="UniProtKB-KW"/>
</dbReference>
<feature type="binding site" evidence="6">
    <location>
        <position position="6"/>
    </location>
    <ligand>
        <name>Mg(2+)</name>
        <dbReference type="ChEBI" id="CHEBI:18420"/>
    </ligand>
</feature>
<keyword evidence="2 6" id="KW-0540">Nuclease</keyword>
<keyword evidence="4 6" id="KW-0378">Hydrolase</keyword>
<comment type="function">
    <text evidence="6">Toxic component of a toxin-antitoxin (TA) system. An RNase.</text>
</comment>
<protein>
    <recommendedName>
        <fullName evidence="6">Ribonuclease VapC</fullName>
        <shortName evidence="6">RNase VapC</shortName>
        <ecNumber evidence="6">3.1.-.-</ecNumber>
    </recommendedName>
    <alternativeName>
        <fullName evidence="6">Toxin VapC</fullName>
    </alternativeName>
</protein>
<evidence type="ECO:0000256" key="1">
    <source>
        <dbReference type="ARBA" id="ARBA00022649"/>
    </source>
</evidence>
<dbReference type="SUPFAM" id="SSF88723">
    <property type="entry name" value="PIN domain-like"/>
    <property type="match status" value="1"/>
</dbReference>
<dbReference type="AlphaFoldDB" id="A0A2W2BCA5"/>
<dbReference type="InterPro" id="IPR002716">
    <property type="entry name" value="PIN_dom"/>
</dbReference>
<evidence type="ECO:0000256" key="4">
    <source>
        <dbReference type="ARBA" id="ARBA00022801"/>
    </source>
</evidence>
<comment type="cofactor">
    <cofactor evidence="6">
        <name>Mg(2+)</name>
        <dbReference type="ChEBI" id="CHEBI:18420"/>
    </cofactor>
</comment>
<evidence type="ECO:0000256" key="5">
    <source>
        <dbReference type="ARBA" id="ARBA00022842"/>
    </source>
</evidence>
<proteinExistence type="inferred from homology"/>
<dbReference type="CDD" id="cd09874">
    <property type="entry name" value="PIN_MT3492-like"/>
    <property type="match status" value="1"/>
</dbReference>
<feature type="domain" description="PIN" evidence="7">
    <location>
        <begin position="4"/>
        <end position="120"/>
    </location>
</feature>
<keyword evidence="1 6" id="KW-1277">Toxin-antitoxin system</keyword>
<dbReference type="GO" id="GO:0000287">
    <property type="term" value="F:magnesium ion binding"/>
    <property type="evidence" value="ECO:0007669"/>
    <property type="project" value="UniProtKB-UniRule"/>
</dbReference>
<gene>
    <name evidence="6" type="primary">vapC</name>
    <name evidence="8" type="ORF">C1I92_07610</name>
</gene>
<dbReference type="Gene3D" id="3.40.50.1010">
    <property type="entry name" value="5'-nuclease"/>
    <property type="match status" value="1"/>
</dbReference>